<feature type="compositionally biased region" description="Acidic residues" evidence="1">
    <location>
        <begin position="494"/>
        <end position="513"/>
    </location>
</feature>
<dbReference type="Pfam" id="PF14441">
    <property type="entry name" value="OTT_1508_deam"/>
    <property type="match status" value="1"/>
</dbReference>
<feature type="compositionally biased region" description="Basic and acidic residues" evidence="1">
    <location>
        <begin position="441"/>
        <end position="451"/>
    </location>
</feature>
<accession>A0A0C9XW60</accession>
<evidence type="ECO:0000313" key="3">
    <source>
        <dbReference type="Proteomes" id="UP000054477"/>
    </source>
</evidence>
<evidence type="ECO:0000313" key="2">
    <source>
        <dbReference type="EMBL" id="KIK09286.1"/>
    </source>
</evidence>
<sequence length="853" mass="95129">MHQGETASLPTQIGGPSADSHHHEANHPETNTQGRRKDILAFRTIMHFAAALLPDEHINTGHIPAYSKRDKDQLELSSAFASLGVLEHEILAVVVKEDRTKPYEPVHAIVTSTPRGQRMNGVFTENPRFSDRKASSSTEPMLSTPDVPSQFTEFEKERKKLGDFDDTSILRGYIDEVLHSQGCQSISLDDHIWMLQKILNMRGDQGEVESLKQLNLYMVIACVRKLAYRVCHPRSMPFFEALNGVDLKGIDFDKAKPNITPDHSEIIIDNECLGVFLENHPPEQYKRLIHAYKSQDTGHFYSKDTFEEFHQLLLCILNKYQAELQRMDSTTGHDETSKDTFKTAATRVCWTGFFLHRLNTGAALRMHLQTIRESLSGLATSSLPRSQENEADIHPIREEVDIFNDGNSIAHHAGVSFNEGNDSSDEELLDSPQDAYQHDNPLSEEKSDDGRYNAPDGDNTDGSDEFEHASEEEDPSDNGHAVAGAVPADPNDNTLDDVLDGESDNGDEDEDEFEEVKSKAGYLATLRWMKLLVSQFNSAYLLIRGLLAPHISLQILKSPRVGADLMPWKELLSDGNFFPTWSPDQHRPGSRIWNNQEIAKFLRNGINSNRRQTIYHANVANNAWGELVKAFQSGSDYQSLFDLVIQKVTWIQDFSKVPGCKLSAKDILQVLKGNVVDILARTSKVTSHLLYILDVCRIFGTLAATHFKGSLHCETALGTLISTPVNGTHPQYSSLLAEMQQYGRIIGTSKRCCPVCTAVLSTIASPEETPFLTRGSHGTITSCTLPDWTPPHIVKELIKHFGLPLREKIGGLMEHTHWAPLKYNPSTGSSALLVTSLVSRKPLDLGSVISKLV</sequence>
<dbReference type="HOGENOM" id="CLU_387351_0_0_1"/>
<dbReference type="AlphaFoldDB" id="A0A0C9XW60"/>
<name>A0A0C9XW60_9AGAR</name>
<feature type="compositionally biased region" description="Polar residues" evidence="1">
    <location>
        <begin position="135"/>
        <end position="149"/>
    </location>
</feature>
<reference evidence="3" key="2">
    <citation type="submission" date="2015-01" db="EMBL/GenBank/DDBJ databases">
        <title>Evolutionary Origins and Diversification of the Mycorrhizal Mutualists.</title>
        <authorList>
            <consortium name="DOE Joint Genome Institute"/>
            <consortium name="Mycorrhizal Genomics Consortium"/>
            <person name="Kohler A."/>
            <person name="Kuo A."/>
            <person name="Nagy L.G."/>
            <person name="Floudas D."/>
            <person name="Copeland A."/>
            <person name="Barry K.W."/>
            <person name="Cichocki N."/>
            <person name="Veneault-Fourrey C."/>
            <person name="LaButti K."/>
            <person name="Lindquist E.A."/>
            <person name="Lipzen A."/>
            <person name="Lundell T."/>
            <person name="Morin E."/>
            <person name="Murat C."/>
            <person name="Riley R."/>
            <person name="Ohm R."/>
            <person name="Sun H."/>
            <person name="Tunlid A."/>
            <person name="Henrissat B."/>
            <person name="Grigoriev I.V."/>
            <person name="Hibbett D.S."/>
            <person name="Martin F."/>
        </authorList>
    </citation>
    <scope>NUCLEOTIDE SEQUENCE [LARGE SCALE GENOMIC DNA]</scope>
    <source>
        <strain evidence="3">LaAM-08-1</strain>
    </source>
</reference>
<dbReference type="InterPro" id="IPR027796">
    <property type="entry name" value="OTT_1508_deam-like"/>
</dbReference>
<organism evidence="2 3">
    <name type="scientific">Laccaria amethystina LaAM-08-1</name>
    <dbReference type="NCBI Taxonomy" id="1095629"/>
    <lineage>
        <taxon>Eukaryota</taxon>
        <taxon>Fungi</taxon>
        <taxon>Dikarya</taxon>
        <taxon>Basidiomycota</taxon>
        <taxon>Agaricomycotina</taxon>
        <taxon>Agaricomycetes</taxon>
        <taxon>Agaricomycetidae</taxon>
        <taxon>Agaricales</taxon>
        <taxon>Agaricineae</taxon>
        <taxon>Hydnangiaceae</taxon>
        <taxon>Laccaria</taxon>
    </lineage>
</organism>
<proteinExistence type="predicted"/>
<keyword evidence="3" id="KW-1185">Reference proteome</keyword>
<feature type="region of interest" description="Disordered" evidence="1">
    <location>
        <begin position="413"/>
        <end position="513"/>
    </location>
</feature>
<dbReference type="Proteomes" id="UP000054477">
    <property type="component" value="Unassembled WGS sequence"/>
</dbReference>
<evidence type="ECO:0000256" key="1">
    <source>
        <dbReference type="SAM" id="MobiDB-lite"/>
    </source>
</evidence>
<feature type="region of interest" description="Disordered" evidence="1">
    <location>
        <begin position="117"/>
        <end position="149"/>
    </location>
</feature>
<feature type="compositionally biased region" description="Polar residues" evidence="1">
    <location>
        <begin position="1"/>
        <end position="11"/>
    </location>
</feature>
<feature type="compositionally biased region" description="Acidic residues" evidence="1">
    <location>
        <begin position="458"/>
        <end position="476"/>
    </location>
</feature>
<dbReference type="OrthoDB" id="3032033at2759"/>
<gene>
    <name evidence="2" type="ORF">K443DRAFT_671779</name>
</gene>
<dbReference type="EMBL" id="KN838539">
    <property type="protein sequence ID" value="KIK09286.1"/>
    <property type="molecule type" value="Genomic_DNA"/>
</dbReference>
<reference evidence="2 3" key="1">
    <citation type="submission" date="2014-04" db="EMBL/GenBank/DDBJ databases">
        <authorList>
            <consortium name="DOE Joint Genome Institute"/>
            <person name="Kuo A."/>
            <person name="Kohler A."/>
            <person name="Nagy L.G."/>
            <person name="Floudas D."/>
            <person name="Copeland A."/>
            <person name="Barry K.W."/>
            <person name="Cichocki N."/>
            <person name="Veneault-Fourrey C."/>
            <person name="LaButti K."/>
            <person name="Lindquist E.A."/>
            <person name="Lipzen A."/>
            <person name="Lundell T."/>
            <person name="Morin E."/>
            <person name="Murat C."/>
            <person name="Sun H."/>
            <person name="Tunlid A."/>
            <person name="Henrissat B."/>
            <person name="Grigoriev I.V."/>
            <person name="Hibbett D.S."/>
            <person name="Martin F."/>
            <person name="Nordberg H.P."/>
            <person name="Cantor M.N."/>
            <person name="Hua S.X."/>
        </authorList>
    </citation>
    <scope>NUCLEOTIDE SEQUENCE [LARGE SCALE GENOMIC DNA]</scope>
    <source>
        <strain evidence="2 3">LaAM-08-1</strain>
    </source>
</reference>
<feature type="region of interest" description="Disordered" evidence="1">
    <location>
        <begin position="1"/>
        <end position="35"/>
    </location>
</feature>
<protein>
    <submittedName>
        <fullName evidence="2">Uncharacterized protein</fullName>
    </submittedName>
</protein>